<keyword evidence="2" id="KW-0238">DNA-binding</keyword>
<dbReference type="Pfam" id="PF12833">
    <property type="entry name" value="HTH_18"/>
    <property type="match status" value="1"/>
</dbReference>
<dbReference type="STRING" id="646.BJD16_06340"/>
<dbReference type="OrthoDB" id="5740883at2"/>
<gene>
    <name evidence="5" type="ORF">BJD16_06340</name>
</gene>
<dbReference type="PANTHER" id="PTHR47504">
    <property type="entry name" value="RIGHT ORIGIN-BINDING PROTEIN"/>
    <property type="match status" value="1"/>
</dbReference>
<reference evidence="5 6" key="1">
    <citation type="submission" date="2016-09" db="EMBL/GenBank/DDBJ databases">
        <title>Draft Genome Sequence of Aeromonas sobria Strain 08005, Isolated from Sick Rana catesbeiana.</title>
        <authorList>
            <person name="Yang Q."/>
        </authorList>
    </citation>
    <scope>NUCLEOTIDE SEQUENCE [LARGE SCALE GENOMIC DNA]</scope>
    <source>
        <strain evidence="5 6">08005</strain>
    </source>
</reference>
<dbReference type="Proteomes" id="UP000179934">
    <property type="component" value="Unassembled WGS sequence"/>
</dbReference>
<dbReference type="SUPFAM" id="SSF46689">
    <property type="entry name" value="Homeodomain-like"/>
    <property type="match status" value="1"/>
</dbReference>
<evidence type="ECO:0000259" key="4">
    <source>
        <dbReference type="PROSITE" id="PS01124"/>
    </source>
</evidence>
<dbReference type="PANTHER" id="PTHR47504:SF3">
    <property type="entry name" value="HTH-TYPE TRANSCRIPTIONAL REGULATOR YKGA-RELATED"/>
    <property type="match status" value="1"/>
</dbReference>
<dbReference type="Gene3D" id="3.20.80.10">
    <property type="entry name" value="Regulatory factor, effector binding domain"/>
    <property type="match status" value="1"/>
</dbReference>
<dbReference type="GO" id="GO:0043565">
    <property type="term" value="F:sequence-specific DNA binding"/>
    <property type="evidence" value="ECO:0007669"/>
    <property type="project" value="InterPro"/>
</dbReference>
<evidence type="ECO:0000256" key="3">
    <source>
        <dbReference type="ARBA" id="ARBA00023163"/>
    </source>
</evidence>
<keyword evidence="1" id="KW-0805">Transcription regulation</keyword>
<evidence type="ECO:0000313" key="6">
    <source>
        <dbReference type="Proteomes" id="UP000179934"/>
    </source>
</evidence>
<evidence type="ECO:0000313" key="5">
    <source>
        <dbReference type="EMBL" id="OHY88814.1"/>
    </source>
</evidence>
<dbReference type="SMART" id="SM00342">
    <property type="entry name" value="HTH_ARAC"/>
    <property type="match status" value="1"/>
</dbReference>
<dbReference type="Gene3D" id="1.10.10.60">
    <property type="entry name" value="Homeodomain-like"/>
    <property type="match status" value="1"/>
</dbReference>
<dbReference type="InterPro" id="IPR018060">
    <property type="entry name" value="HTH_AraC"/>
</dbReference>
<dbReference type="InterPro" id="IPR009057">
    <property type="entry name" value="Homeodomain-like_sf"/>
</dbReference>
<evidence type="ECO:0000256" key="2">
    <source>
        <dbReference type="ARBA" id="ARBA00023125"/>
    </source>
</evidence>
<comment type="caution">
    <text evidence="5">The sequence shown here is derived from an EMBL/GenBank/DDBJ whole genome shotgun (WGS) entry which is preliminary data.</text>
</comment>
<dbReference type="Pfam" id="PF06445">
    <property type="entry name" value="GyrI-like"/>
    <property type="match status" value="1"/>
</dbReference>
<feature type="domain" description="HTH araC/xylS-type" evidence="4">
    <location>
        <begin position="1"/>
        <end position="70"/>
    </location>
</feature>
<sequence>MIQLYFKEIYGMSIGEYISNRRLYRACGLLRLTELTVSEIALMLKYDNHHNFCRAFKKKLHCTPLTFRRLPQELLPAVRLPKTNHRDEFAHHLVTFTNKALYGVEFQYQDQFTKPGLLGGPIRLQRLRSWFTDSQAPFTIASDIVRKNMNLDARNELITVNAIAGLSVHVDSIFTPPKDSIFYPLDGLYLCCPFYGSLQDYAEHNKDIYRHLLPQFKYTRREARDVEIFHFTHHVFDASPRILCEHYIPIMREVGN</sequence>
<dbReference type="EMBL" id="MKFU01000065">
    <property type="protein sequence ID" value="OHY88814.1"/>
    <property type="molecule type" value="Genomic_DNA"/>
</dbReference>
<dbReference type="InterPro" id="IPR050959">
    <property type="entry name" value="MarA-like"/>
</dbReference>
<keyword evidence="3" id="KW-0804">Transcription</keyword>
<name>A0A1S2CJC2_AERSO</name>
<protein>
    <recommendedName>
        <fullName evidence="4">HTH araC/xylS-type domain-containing protein</fullName>
    </recommendedName>
</protein>
<organism evidence="5 6">
    <name type="scientific">Aeromonas sobria</name>
    <dbReference type="NCBI Taxonomy" id="646"/>
    <lineage>
        <taxon>Bacteria</taxon>
        <taxon>Pseudomonadati</taxon>
        <taxon>Pseudomonadota</taxon>
        <taxon>Gammaproteobacteria</taxon>
        <taxon>Aeromonadales</taxon>
        <taxon>Aeromonadaceae</taxon>
        <taxon>Aeromonas</taxon>
    </lineage>
</organism>
<dbReference type="GO" id="GO:0003700">
    <property type="term" value="F:DNA-binding transcription factor activity"/>
    <property type="evidence" value="ECO:0007669"/>
    <property type="project" value="InterPro"/>
</dbReference>
<dbReference type="PROSITE" id="PS01124">
    <property type="entry name" value="HTH_ARAC_FAMILY_2"/>
    <property type="match status" value="1"/>
</dbReference>
<evidence type="ECO:0000256" key="1">
    <source>
        <dbReference type="ARBA" id="ARBA00023015"/>
    </source>
</evidence>
<proteinExistence type="predicted"/>
<dbReference type="SUPFAM" id="SSF55136">
    <property type="entry name" value="Probable bacterial effector-binding domain"/>
    <property type="match status" value="1"/>
</dbReference>
<accession>A0A1S2CJC2</accession>
<dbReference type="InterPro" id="IPR029442">
    <property type="entry name" value="GyrI-like"/>
</dbReference>
<dbReference type="InterPro" id="IPR011256">
    <property type="entry name" value="Reg_factor_effector_dom_sf"/>
</dbReference>
<dbReference type="AlphaFoldDB" id="A0A1S2CJC2"/>